<evidence type="ECO:0000256" key="7">
    <source>
        <dbReference type="ARBA" id="ARBA00022840"/>
    </source>
</evidence>
<organism evidence="12 13">
    <name type="scientific">Fervidibacillus halotolerans</name>
    <dbReference type="NCBI Taxonomy" id="2980027"/>
    <lineage>
        <taxon>Bacteria</taxon>
        <taxon>Bacillati</taxon>
        <taxon>Bacillota</taxon>
        <taxon>Bacilli</taxon>
        <taxon>Bacillales</taxon>
        <taxon>Bacillaceae</taxon>
        <taxon>Fervidibacillus</taxon>
    </lineage>
</organism>
<name>A0A9E8M0G8_9BACI</name>
<dbReference type="SMART" id="SM00388">
    <property type="entry name" value="HisKA"/>
    <property type="match status" value="1"/>
</dbReference>
<dbReference type="InterPro" id="IPR000014">
    <property type="entry name" value="PAS"/>
</dbReference>
<evidence type="ECO:0000256" key="8">
    <source>
        <dbReference type="ARBA" id="ARBA00023012"/>
    </source>
</evidence>
<dbReference type="PRINTS" id="PR00344">
    <property type="entry name" value="BCTRLSENSOR"/>
</dbReference>
<keyword evidence="13" id="KW-1185">Reference proteome</keyword>
<dbReference type="NCBIfam" id="TIGR00229">
    <property type="entry name" value="sensory_box"/>
    <property type="match status" value="1"/>
</dbReference>
<evidence type="ECO:0000256" key="2">
    <source>
        <dbReference type="ARBA" id="ARBA00012438"/>
    </source>
</evidence>
<keyword evidence="5" id="KW-0547">Nucleotide-binding</keyword>
<keyword evidence="4" id="KW-0808">Transferase</keyword>
<accession>A0A9E8M0G8</accession>
<keyword evidence="3" id="KW-0597">Phosphoprotein</keyword>
<keyword evidence="6" id="KW-0418">Kinase</keyword>
<dbReference type="InterPro" id="IPR003661">
    <property type="entry name" value="HisK_dim/P_dom"/>
</dbReference>
<dbReference type="SUPFAM" id="SSF47384">
    <property type="entry name" value="Homodimeric domain of signal transducing histidine kinase"/>
    <property type="match status" value="1"/>
</dbReference>
<sequence>MNQDLKVLRKKIADLEEENKRLKSDLNVFKTIYFRAPEPMIMLNSQKRFVHANLAAREFFEMDLSNLYGKTFDDFLYMSPYQVLEQQDEKYMSGGFFKEERFIELKNGKIKQVELYFFKDIFPNTSIVILKNVTSHKLLECERSMHLELFNKIFNQIIDGLLLFDEKGSIVNANPSFCKLMGITQEKLVGLSFRQLFSQEDQGDYRHFWKKLFETGSFFGEVHLAWKNIRKSFEMSTSSNVFNGLYMSILRDITEKSNMEREKKKSDEKFRKVFHGTLDGMLLWKEEETKEDGQKKQISIVDMNDTGLSILNIKSCTDLQNGNVRLYVYDQDGKHDFLSYIQNHLLKSEEETIVRIEMDNQIKNIEFYSKKNIFQDVHLTIFRDVTERLKMEDQLRKSDMLNVIGELAAGIAHEIRNPMTSLKGFIQLLKGSIDGYSMYFNIIMAELERIESIVNEFLVLSKPQVVHFKMFNVVQIMKETIELLHAQAMMDNIQFRTNYEEKDIPIYCEPNQIKQVFINIIKNAIEVMPKGKFITITIAKDNSQFVKVSIKDEGTGIPKEKLKKLGQPFYTTKERGTGLGLMISYKIIKEHGGKIEVESELGKGTVFHVILPIDKRKSNNINQ</sequence>
<dbReference type="Gene3D" id="3.30.565.10">
    <property type="entry name" value="Histidine kinase-like ATPase, C-terminal domain"/>
    <property type="match status" value="1"/>
</dbReference>
<evidence type="ECO:0000256" key="3">
    <source>
        <dbReference type="ARBA" id="ARBA00022553"/>
    </source>
</evidence>
<dbReference type="PROSITE" id="PS50112">
    <property type="entry name" value="PAS"/>
    <property type="match status" value="1"/>
</dbReference>
<dbReference type="KEGG" id="fhl:OE105_03525"/>
<dbReference type="InterPro" id="IPR013656">
    <property type="entry name" value="PAS_4"/>
</dbReference>
<dbReference type="EMBL" id="CP106877">
    <property type="protein sequence ID" value="WAA13208.1"/>
    <property type="molecule type" value="Genomic_DNA"/>
</dbReference>
<dbReference type="Pfam" id="PF02518">
    <property type="entry name" value="HATPase_c"/>
    <property type="match status" value="1"/>
</dbReference>
<evidence type="ECO:0000259" key="10">
    <source>
        <dbReference type="PROSITE" id="PS50109"/>
    </source>
</evidence>
<evidence type="ECO:0000313" key="13">
    <source>
        <dbReference type="Proteomes" id="UP001164726"/>
    </source>
</evidence>
<feature type="domain" description="PAS" evidence="11">
    <location>
        <begin position="146"/>
        <end position="216"/>
    </location>
</feature>
<evidence type="ECO:0000313" key="12">
    <source>
        <dbReference type="EMBL" id="WAA13208.1"/>
    </source>
</evidence>
<feature type="domain" description="Histidine kinase" evidence="10">
    <location>
        <begin position="410"/>
        <end position="615"/>
    </location>
</feature>
<reference evidence="12" key="1">
    <citation type="submission" date="2022-09" db="EMBL/GenBank/DDBJ databases">
        <title>Complete Genomes of Fervidibacillus albus and Fervidibacillus halotolerans isolated from tidal flat sediments.</title>
        <authorList>
            <person name="Kwon K.K."/>
            <person name="Yang S.-H."/>
            <person name="Park M.J."/>
            <person name="Oh H.-M."/>
        </authorList>
    </citation>
    <scope>NUCLEOTIDE SEQUENCE</scope>
    <source>
        <strain evidence="12">MEBiC13594</strain>
    </source>
</reference>
<evidence type="ECO:0000256" key="4">
    <source>
        <dbReference type="ARBA" id="ARBA00022679"/>
    </source>
</evidence>
<feature type="coiled-coil region" evidence="9">
    <location>
        <begin position="5"/>
        <end position="32"/>
    </location>
</feature>
<dbReference type="GO" id="GO:0005524">
    <property type="term" value="F:ATP binding"/>
    <property type="evidence" value="ECO:0007669"/>
    <property type="project" value="UniProtKB-KW"/>
</dbReference>
<evidence type="ECO:0000256" key="5">
    <source>
        <dbReference type="ARBA" id="ARBA00022741"/>
    </source>
</evidence>
<evidence type="ECO:0000256" key="6">
    <source>
        <dbReference type="ARBA" id="ARBA00022777"/>
    </source>
</evidence>
<keyword evidence="7 12" id="KW-0067">ATP-binding</keyword>
<dbReference type="SMART" id="SM00091">
    <property type="entry name" value="PAS"/>
    <property type="match status" value="3"/>
</dbReference>
<evidence type="ECO:0000256" key="1">
    <source>
        <dbReference type="ARBA" id="ARBA00000085"/>
    </source>
</evidence>
<dbReference type="RefSeq" id="WP_275421358.1">
    <property type="nucleotide sequence ID" value="NZ_CP106877.1"/>
</dbReference>
<dbReference type="SUPFAM" id="SSF55785">
    <property type="entry name" value="PYP-like sensor domain (PAS domain)"/>
    <property type="match status" value="2"/>
</dbReference>
<dbReference type="PROSITE" id="PS50109">
    <property type="entry name" value="HIS_KIN"/>
    <property type="match status" value="1"/>
</dbReference>
<evidence type="ECO:0000259" key="11">
    <source>
        <dbReference type="PROSITE" id="PS50112"/>
    </source>
</evidence>
<dbReference type="InterPro" id="IPR005467">
    <property type="entry name" value="His_kinase_dom"/>
</dbReference>
<protein>
    <recommendedName>
        <fullName evidence="2">histidine kinase</fullName>
        <ecNumber evidence="2">2.7.13.3</ecNumber>
    </recommendedName>
</protein>
<dbReference type="Gene3D" id="1.10.287.130">
    <property type="match status" value="1"/>
</dbReference>
<dbReference type="InterPro" id="IPR004358">
    <property type="entry name" value="Sig_transdc_His_kin-like_C"/>
</dbReference>
<dbReference type="CDD" id="cd00082">
    <property type="entry name" value="HisKA"/>
    <property type="match status" value="1"/>
</dbReference>
<dbReference type="AlphaFoldDB" id="A0A9E8M0G8"/>
<keyword evidence="9" id="KW-0175">Coiled coil</keyword>
<dbReference type="InterPro" id="IPR003594">
    <property type="entry name" value="HATPase_dom"/>
</dbReference>
<dbReference type="Proteomes" id="UP001164726">
    <property type="component" value="Chromosome"/>
</dbReference>
<dbReference type="Gene3D" id="3.30.450.20">
    <property type="entry name" value="PAS domain"/>
    <property type="match status" value="2"/>
</dbReference>
<evidence type="ECO:0000256" key="9">
    <source>
        <dbReference type="SAM" id="Coils"/>
    </source>
</evidence>
<dbReference type="PANTHER" id="PTHR43065">
    <property type="entry name" value="SENSOR HISTIDINE KINASE"/>
    <property type="match status" value="1"/>
</dbReference>
<dbReference type="InterPro" id="IPR036097">
    <property type="entry name" value="HisK_dim/P_sf"/>
</dbReference>
<dbReference type="PANTHER" id="PTHR43065:SF34">
    <property type="entry name" value="SPORULATION KINASE A"/>
    <property type="match status" value="1"/>
</dbReference>
<comment type="catalytic activity">
    <reaction evidence="1">
        <text>ATP + protein L-histidine = ADP + protein N-phospho-L-histidine.</text>
        <dbReference type="EC" id="2.7.13.3"/>
    </reaction>
</comment>
<dbReference type="EC" id="2.7.13.3" evidence="2"/>
<dbReference type="InterPro" id="IPR035965">
    <property type="entry name" value="PAS-like_dom_sf"/>
</dbReference>
<dbReference type="Pfam" id="PF08448">
    <property type="entry name" value="PAS_4"/>
    <property type="match status" value="2"/>
</dbReference>
<dbReference type="CDD" id="cd00130">
    <property type="entry name" value="PAS"/>
    <property type="match status" value="2"/>
</dbReference>
<dbReference type="GO" id="GO:0000155">
    <property type="term" value="F:phosphorelay sensor kinase activity"/>
    <property type="evidence" value="ECO:0007669"/>
    <property type="project" value="InterPro"/>
</dbReference>
<dbReference type="SUPFAM" id="SSF55874">
    <property type="entry name" value="ATPase domain of HSP90 chaperone/DNA topoisomerase II/histidine kinase"/>
    <property type="match status" value="1"/>
</dbReference>
<keyword evidence="8" id="KW-0902">Two-component regulatory system</keyword>
<dbReference type="SMART" id="SM00387">
    <property type="entry name" value="HATPase_c"/>
    <property type="match status" value="1"/>
</dbReference>
<gene>
    <name evidence="12" type="ORF">OE105_03525</name>
</gene>
<dbReference type="Pfam" id="PF00512">
    <property type="entry name" value="HisKA"/>
    <property type="match status" value="1"/>
</dbReference>
<dbReference type="InterPro" id="IPR036890">
    <property type="entry name" value="HATPase_C_sf"/>
</dbReference>
<proteinExistence type="predicted"/>